<gene>
    <name evidence="2" type="ORF">RsS93_04260</name>
</gene>
<dbReference type="InterPro" id="IPR041698">
    <property type="entry name" value="Methyltransf_25"/>
</dbReference>
<dbReference type="PANTHER" id="PTHR42912">
    <property type="entry name" value="METHYLTRANSFERASE"/>
    <property type="match status" value="1"/>
</dbReference>
<organism evidence="2 3">
    <name type="scientific">Rhizobium dioscoreae</name>
    <dbReference type="NCBI Taxonomy" id="2653122"/>
    <lineage>
        <taxon>Bacteria</taxon>
        <taxon>Pseudomonadati</taxon>
        <taxon>Pseudomonadota</taxon>
        <taxon>Alphaproteobacteria</taxon>
        <taxon>Hyphomicrobiales</taxon>
        <taxon>Rhizobiaceae</taxon>
        <taxon>Rhizobium/Agrobacterium group</taxon>
        <taxon>Rhizobium</taxon>
    </lineage>
</organism>
<reference evidence="2 3" key="1">
    <citation type="journal article" date="2020" name="Genome Biol. Evol.">
        <title>Rhizobium dioscoreae sp. nov., a plant growth-promoting bacterium isolated from yam (Dioscorea species).</title>
        <authorList>
            <person name="Ouyabe M."/>
            <person name="Tanaka N."/>
            <person name="Shiwa Y."/>
            <person name="Fujita N."/>
            <person name="Kikuno H."/>
            <person name="Babil P."/>
            <person name="Shiwachi H."/>
        </authorList>
    </citation>
    <scope>NUCLEOTIDE SEQUENCE [LARGE SCALE GENOMIC DNA]</scope>
    <source>
        <strain evidence="2 3">S-93</strain>
    </source>
</reference>
<evidence type="ECO:0000313" key="2">
    <source>
        <dbReference type="EMBL" id="GES47812.1"/>
    </source>
</evidence>
<evidence type="ECO:0000313" key="3">
    <source>
        <dbReference type="Proteomes" id="UP000390335"/>
    </source>
</evidence>
<accession>A0ABQ0YXK4</accession>
<dbReference type="SUPFAM" id="SSF53335">
    <property type="entry name" value="S-adenosyl-L-methionine-dependent methyltransferases"/>
    <property type="match status" value="1"/>
</dbReference>
<dbReference type="PANTHER" id="PTHR42912:SF93">
    <property type="entry name" value="N6-ADENOSINE-METHYLTRANSFERASE TMT1A"/>
    <property type="match status" value="1"/>
</dbReference>
<keyword evidence="3" id="KW-1185">Reference proteome</keyword>
<dbReference type="Pfam" id="PF13649">
    <property type="entry name" value="Methyltransf_25"/>
    <property type="match status" value="1"/>
</dbReference>
<protein>
    <recommendedName>
        <fullName evidence="1">Methyltransferase domain-containing protein</fullName>
    </recommendedName>
</protein>
<dbReference type="CDD" id="cd02440">
    <property type="entry name" value="AdoMet_MTases"/>
    <property type="match status" value="1"/>
</dbReference>
<proteinExistence type="predicted"/>
<dbReference type="InterPro" id="IPR029063">
    <property type="entry name" value="SAM-dependent_MTases_sf"/>
</dbReference>
<comment type="caution">
    <text evidence="2">The sequence shown here is derived from an EMBL/GenBank/DDBJ whole genome shotgun (WGS) entry which is preliminary data.</text>
</comment>
<dbReference type="InterPro" id="IPR050508">
    <property type="entry name" value="Methyltransf_Superfamily"/>
</dbReference>
<name>A0ABQ0YXK4_9HYPH</name>
<feature type="domain" description="Methyltransferase" evidence="1">
    <location>
        <begin position="58"/>
        <end position="150"/>
    </location>
</feature>
<dbReference type="Gene3D" id="3.40.50.150">
    <property type="entry name" value="Vaccinia Virus protein VP39"/>
    <property type="match status" value="1"/>
</dbReference>
<sequence length="278" mass="31114">MIVHFLLESAMHVMESINRQTWRNPWALRDYRRSSGYLNEGERAAFAIAAPQTGRGRILDIGVGGGRTAQLLRDVASDYIGIDYTPEMVALCRKNHPDLRFEHRDARDLSAFRDASFDMVVFSYNGIDSVDAAGRLAILKEVARVLVSGGAFVFSTFHRGWGGFDHRIDYRRLEWTSNPVRLGLRTLRYVEGRISGTLRQRRLRPLEERDGEHAILLHGAHDFGVMVYATTPAQVQSQLADAGFAMPGLLLDLDGKPIGAVASSEHEYFHVVAHKPGL</sequence>
<evidence type="ECO:0000259" key="1">
    <source>
        <dbReference type="Pfam" id="PF13649"/>
    </source>
</evidence>
<dbReference type="Proteomes" id="UP000390335">
    <property type="component" value="Unassembled WGS sequence"/>
</dbReference>
<dbReference type="EMBL" id="BLAJ01000001">
    <property type="protein sequence ID" value="GES47812.1"/>
    <property type="molecule type" value="Genomic_DNA"/>
</dbReference>